<organism evidence="1 2">
    <name type="scientific">Diphasiastrum complanatum</name>
    <name type="common">Issler's clubmoss</name>
    <name type="synonym">Lycopodium complanatum</name>
    <dbReference type="NCBI Taxonomy" id="34168"/>
    <lineage>
        <taxon>Eukaryota</taxon>
        <taxon>Viridiplantae</taxon>
        <taxon>Streptophyta</taxon>
        <taxon>Embryophyta</taxon>
        <taxon>Tracheophyta</taxon>
        <taxon>Lycopodiopsida</taxon>
        <taxon>Lycopodiales</taxon>
        <taxon>Lycopodiaceae</taxon>
        <taxon>Lycopodioideae</taxon>
        <taxon>Diphasiastrum</taxon>
    </lineage>
</organism>
<reference evidence="2" key="1">
    <citation type="journal article" date="2024" name="Proc. Natl. Acad. Sci. U.S.A.">
        <title>Extraordinary preservation of gene collinearity over three hundred million years revealed in homosporous lycophytes.</title>
        <authorList>
            <person name="Li C."/>
            <person name="Wickell D."/>
            <person name="Kuo L.Y."/>
            <person name="Chen X."/>
            <person name="Nie B."/>
            <person name="Liao X."/>
            <person name="Peng D."/>
            <person name="Ji J."/>
            <person name="Jenkins J."/>
            <person name="Williams M."/>
            <person name="Shu S."/>
            <person name="Plott C."/>
            <person name="Barry K."/>
            <person name="Rajasekar S."/>
            <person name="Grimwood J."/>
            <person name="Han X."/>
            <person name="Sun S."/>
            <person name="Hou Z."/>
            <person name="He W."/>
            <person name="Dai G."/>
            <person name="Sun C."/>
            <person name="Schmutz J."/>
            <person name="Leebens-Mack J.H."/>
            <person name="Li F.W."/>
            <person name="Wang L."/>
        </authorList>
    </citation>
    <scope>NUCLEOTIDE SEQUENCE [LARGE SCALE GENOMIC DNA]</scope>
    <source>
        <strain evidence="2">cv. PW_Plant_1</strain>
    </source>
</reference>
<evidence type="ECO:0000313" key="1">
    <source>
        <dbReference type="EMBL" id="KAJ7519138.1"/>
    </source>
</evidence>
<keyword evidence="2" id="KW-1185">Reference proteome</keyword>
<name>A0ACC2ANK1_DIPCM</name>
<protein>
    <submittedName>
        <fullName evidence="1">Uncharacterized protein</fullName>
    </submittedName>
</protein>
<gene>
    <name evidence="1" type="ORF">O6H91_20G024600</name>
</gene>
<comment type="caution">
    <text evidence="1">The sequence shown here is derived from an EMBL/GenBank/DDBJ whole genome shotgun (WGS) entry which is preliminary data.</text>
</comment>
<evidence type="ECO:0000313" key="2">
    <source>
        <dbReference type="Proteomes" id="UP001162992"/>
    </source>
</evidence>
<sequence length="205" mass="23776">MHRVQMTKQTRLSTILQMALDRYIANLHFKLLVTKWCGCRAINALDCEDQFQTNSLKNENPLYTECLDHYGSACIHIENALKSGQFDTVQQNALLGCMETYQFRLGGLRSWYAASYSDQDRELVLSSRTRENLKVHRKEEPLLKDTILNSCLKKVTSKWSEIAGLDKVKESLQEGFIIPLRYPELFKGYIAIITGKRAITWLYRF</sequence>
<accession>A0ACC2ANK1</accession>
<dbReference type="EMBL" id="CM055111">
    <property type="protein sequence ID" value="KAJ7519138.1"/>
    <property type="molecule type" value="Genomic_DNA"/>
</dbReference>
<proteinExistence type="predicted"/>
<dbReference type="Proteomes" id="UP001162992">
    <property type="component" value="Chromosome 20"/>
</dbReference>